<proteinExistence type="predicted"/>
<dbReference type="GO" id="GO:0003824">
    <property type="term" value="F:catalytic activity"/>
    <property type="evidence" value="ECO:0007669"/>
    <property type="project" value="InterPro"/>
</dbReference>
<accession>A0A7S4NGH8</accession>
<organism evidence="2">
    <name type="scientific">Prymnesium polylepis</name>
    <dbReference type="NCBI Taxonomy" id="72548"/>
    <lineage>
        <taxon>Eukaryota</taxon>
        <taxon>Haptista</taxon>
        <taxon>Haptophyta</taxon>
        <taxon>Prymnesiophyceae</taxon>
        <taxon>Prymnesiales</taxon>
        <taxon>Prymnesiaceae</taxon>
        <taxon>Prymnesium</taxon>
    </lineage>
</organism>
<evidence type="ECO:0000259" key="1">
    <source>
        <dbReference type="Pfam" id="PF00668"/>
    </source>
</evidence>
<dbReference type="SUPFAM" id="SSF52777">
    <property type="entry name" value="CoA-dependent acyltransferases"/>
    <property type="match status" value="2"/>
</dbReference>
<dbReference type="InterPro" id="IPR023213">
    <property type="entry name" value="CAT-like_dom_sf"/>
</dbReference>
<dbReference type="InterPro" id="IPR001242">
    <property type="entry name" value="Condensation_dom"/>
</dbReference>
<dbReference type="Pfam" id="PF00668">
    <property type="entry name" value="Condensation"/>
    <property type="match status" value="1"/>
</dbReference>
<gene>
    <name evidence="2" type="ORF">CPOL0286_LOCUS18509</name>
</gene>
<dbReference type="Gene3D" id="3.30.559.30">
    <property type="entry name" value="Nonribosomal peptide synthetase, condensation domain"/>
    <property type="match status" value="1"/>
</dbReference>
<reference evidence="2" key="1">
    <citation type="submission" date="2021-01" db="EMBL/GenBank/DDBJ databases">
        <authorList>
            <person name="Corre E."/>
            <person name="Pelletier E."/>
            <person name="Niang G."/>
            <person name="Scheremetjew M."/>
            <person name="Finn R."/>
            <person name="Kale V."/>
            <person name="Holt S."/>
            <person name="Cochrane G."/>
            <person name="Meng A."/>
            <person name="Brown T."/>
            <person name="Cohen L."/>
        </authorList>
    </citation>
    <scope>NUCLEOTIDE SEQUENCE</scope>
    <source>
        <strain evidence="2">UIO037</strain>
    </source>
</reference>
<dbReference type="Gene3D" id="3.30.559.10">
    <property type="entry name" value="Chloramphenicol acetyltransferase-like domain"/>
    <property type="match status" value="1"/>
</dbReference>
<sequence length="369" mass="41118">MLRDFSHGAFHMVQVYRMAPSDDMKLVSNALDQLVNVHPMLRSVHASPAFRYTHLCKYALDEVQLPFDDESLVQLLRDIRIDHAVAIFRARAYRVCGEGIRYLGLSIHHAVLDGPSQQIVYGHLLQMLRRERSAQPPVLVDSESQMSRDVVAHHASALDRGSDASPWLGDIRLPFERLVAGPVSVEVISQNIPEGTVATATRIATSRGLTLNALLLGTLAAATYKHSQQPDFTIGQTYLGRGLDQLQLVGSFSAARPMWFSFGAQWSLHRVCQHVLTETMRSMRLRGNVTCGMPRPSLAYELNDVRPIPRPAEIDAPIAAQVKLSDIFVTVNQYDDGYLVVAAYDKAKHDGLGVKAFLADWMDSWVHEL</sequence>
<feature type="domain" description="Condensation" evidence="1">
    <location>
        <begin position="7"/>
        <end position="277"/>
    </location>
</feature>
<dbReference type="AlphaFoldDB" id="A0A7S4NGH8"/>
<protein>
    <recommendedName>
        <fullName evidence="1">Condensation domain-containing protein</fullName>
    </recommendedName>
</protein>
<evidence type="ECO:0000313" key="2">
    <source>
        <dbReference type="EMBL" id="CAE2285014.1"/>
    </source>
</evidence>
<dbReference type="EMBL" id="HBKO01040311">
    <property type="protein sequence ID" value="CAE2285014.1"/>
    <property type="molecule type" value="Transcribed_RNA"/>
</dbReference>
<name>A0A7S4NGH8_9EUKA</name>